<feature type="region of interest" description="Disordered" evidence="2">
    <location>
        <begin position="189"/>
        <end position="236"/>
    </location>
</feature>
<name>U3BK57_VIBPR</name>
<evidence type="ECO:0000256" key="1">
    <source>
        <dbReference type="SAM" id="Coils"/>
    </source>
</evidence>
<keyword evidence="3" id="KW-0812">Transmembrane</keyword>
<gene>
    <name evidence="5" type="ORF">VPR01S_06_00250</name>
</gene>
<dbReference type="AlphaFoldDB" id="U3BK57"/>
<keyword evidence="6" id="KW-1185">Reference proteome</keyword>
<comment type="caution">
    <text evidence="5">The sequence shown here is derived from an EMBL/GenBank/DDBJ whole genome shotgun (WGS) entry which is preliminary data.</text>
</comment>
<dbReference type="PANTHER" id="PTHR37024">
    <property type="entry name" value="TYPE VI SECRETION SYSTEM DUF2094 AND IMPA-RELATED DOMAIN PROTEIN"/>
    <property type="match status" value="1"/>
</dbReference>
<dbReference type="EMBL" id="BATJ01000006">
    <property type="protein sequence ID" value="GAD67008.1"/>
    <property type="molecule type" value="Genomic_DNA"/>
</dbReference>
<feature type="coiled-coil region" evidence="1">
    <location>
        <begin position="350"/>
        <end position="384"/>
    </location>
</feature>
<dbReference type="InterPro" id="IPR010657">
    <property type="entry name" value="ImpA_N"/>
</dbReference>
<evidence type="ECO:0000313" key="6">
    <source>
        <dbReference type="Proteomes" id="UP000016570"/>
    </source>
</evidence>
<evidence type="ECO:0000313" key="5">
    <source>
        <dbReference type="EMBL" id="GAD67008.1"/>
    </source>
</evidence>
<protein>
    <recommendedName>
        <fullName evidence="4">ImpA N-terminal domain-containing protein</fullName>
    </recommendedName>
</protein>
<evidence type="ECO:0000256" key="2">
    <source>
        <dbReference type="SAM" id="MobiDB-lite"/>
    </source>
</evidence>
<accession>U3BK57</accession>
<feature type="compositionally biased region" description="Low complexity" evidence="2">
    <location>
        <begin position="213"/>
        <end position="230"/>
    </location>
</feature>
<evidence type="ECO:0000259" key="4">
    <source>
        <dbReference type="Pfam" id="PF06812"/>
    </source>
</evidence>
<dbReference type="PANTHER" id="PTHR37024:SF5">
    <property type="entry name" value="IMPA N-TERMINAL DOMAIN-CONTAINING PROTEIN"/>
    <property type="match status" value="1"/>
</dbReference>
<dbReference type="STRING" id="1219065.VPR01S_06_00250"/>
<organism evidence="5 6">
    <name type="scientific">Vibrio proteolyticus NBRC 13287</name>
    <dbReference type="NCBI Taxonomy" id="1219065"/>
    <lineage>
        <taxon>Bacteria</taxon>
        <taxon>Pseudomonadati</taxon>
        <taxon>Pseudomonadota</taxon>
        <taxon>Gammaproteobacteria</taxon>
        <taxon>Vibrionales</taxon>
        <taxon>Vibrionaceae</taxon>
        <taxon>Vibrio</taxon>
    </lineage>
</organism>
<feature type="coiled-coil region" evidence="1">
    <location>
        <begin position="420"/>
        <end position="447"/>
    </location>
</feature>
<proteinExistence type="predicted"/>
<dbReference type="Pfam" id="PF06812">
    <property type="entry name" value="ImpA_N"/>
    <property type="match status" value="1"/>
</dbReference>
<sequence length="450" mass="50682">MYFSDFARRPIDHEHPSGINPNGLEEFDEIKRQINNINKVTGRVSWKKVEELSKQVLTQHGKDFRCACYFGVAATNNHGLKGLVEGLNAIYDLCVVYWHSGYPTEDKANARMSSIEWFVEYAERRQKHINPSEQDLPLIEAGHRLTLKIEEELRLHYGIKAPSLGAIRRIFTQWIEQLKTEMAKREEAVKQQTASVAQPAPAPRSQPMMKMDVSPSPSPTSATPVNVSPSAASEPEKKRSGMGFFMAALAVVVLVALFSHFVYQDRRVEAMKTQIEIASINQLVPLANAIKLEDNSTKQAIKDTLLQRVSALVNGWDLDPIRVSQIDDIGSVTQTVTELYPDSSSAQSLSATFEQSRADLEAEYQKLSAEFKQARTVFANAKAKNNDKASIERAYRYSNTLFPLLGRIEYAAQNQMPEEVAKSQRLLNIYQHKLNELKVELQQEQSATAQ</sequence>
<dbReference type="Proteomes" id="UP000016570">
    <property type="component" value="Unassembled WGS sequence"/>
</dbReference>
<keyword evidence="3" id="KW-1133">Transmembrane helix</keyword>
<keyword evidence="1" id="KW-0175">Coiled coil</keyword>
<feature type="transmembrane region" description="Helical" evidence="3">
    <location>
        <begin position="242"/>
        <end position="263"/>
    </location>
</feature>
<feature type="domain" description="ImpA N-terminal" evidence="4">
    <location>
        <begin position="9"/>
        <end position="119"/>
    </location>
</feature>
<dbReference type="eggNOG" id="COG3515">
    <property type="taxonomic scope" value="Bacteria"/>
</dbReference>
<reference evidence="5 6" key="1">
    <citation type="submission" date="2013-09" db="EMBL/GenBank/DDBJ databases">
        <title>Whole genome shotgun sequence of Vibrio proteolyticus NBRC 13287.</title>
        <authorList>
            <person name="Isaki S."/>
            <person name="Hosoyama A."/>
            <person name="Numata M."/>
            <person name="Hashimoto M."/>
            <person name="Hosoyama Y."/>
            <person name="Tsuchikane K."/>
            <person name="Noguchi M."/>
            <person name="Hirakata S."/>
            <person name="Ichikawa N."/>
            <person name="Ohji S."/>
            <person name="Yamazoe A."/>
            <person name="Fujita N."/>
        </authorList>
    </citation>
    <scope>NUCLEOTIDE SEQUENCE [LARGE SCALE GENOMIC DNA]</scope>
    <source>
        <strain evidence="5 6">NBRC 13287</strain>
    </source>
</reference>
<evidence type="ECO:0000256" key="3">
    <source>
        <dbReference type="SAM" id="Phobius"/>
    </source>
</evidence>
<keyword evidence="3" id="KW-0472">Membrane</keyword>
<dbReference type="RefSeq" id="WP_021704983.1">
    <property type="nucleotide sequence ID" value="NZ_BATJ01000006.1"/>
</dbReference>